<dbReference type="Proteomes" id="UP000247810">
    <property type="component" value="Unassembled WGS sequence"/>
</dbReference>
<evidence type="ECO:0000313" key="1">
    <source>
        <dbReference type="EMBL" id="PYH92389.1"/>
    </source>
</evidence>
<dbReference type="OrthoDB" id="3535423at2759"/>
<proteinExistence type="predicted"/>
<dbReference type="AlphaFoldDB" id="A0A319D5B8"/>
<organism evidence="1 2">
    <name type="scientific">Aspergillus ellipticus CBS 707.79</name>
    <dbReference type="NCBI Taxonomy" id="1448320"/>
    <lineage>
        <taxon>Eukaryota</taxon>
        <taxon>Fungi</taxon>
        <taxon>Dikarya</taxon>
        <taxon>Ascomycota</taxon>
        <taxon>Pezizomycotina</taxon>
        <taxon>Eurotiomycetes</taxon>
        <taxon>Eurotiomycetidae</taxon>
        <taxon>Eurotiales</taxon>
        <taxon>Aspergillaceae</taxon>
        <taxon>Aspergillus</taxon>
        <taxon>Aspergillus subgen. Circumdati</taxon>
    </lineage>
</organism>
<protein>
    <recommendedName>
        <fullName evidence="3">NAD(P)-binding domain-containing protein</fullName>
    </recommendedName>
</protein>
<keyword evidence="2" id="KW-1185">Reference proteome</keyword>
<dbReference type="VEuPathDB" id="FungiDB:BO71DRAFT_485441"/>
<dbReference type="STRING" id="1448320.A0A319D5B8"/>
<gene>
    <name evidence="1" type="ORF">BO71DRAFT_485441</name>
</gene>
<reference evidence="1 2" key="1">
    <citation type="submission" date="2018-02" db="EMBL/GenBank/DDBJ databases">
        <title>The genomes of Aspergillus section Nigri reveals drivers in fungal speciation.</title>
        <authorList>
            <consortium name="DOE Joint Genome Institute"/>
            <person name="Vesth T.C."/>
            <person name="Nybo J."/>
            <person name="Theobald S."/>
            <person name="Brandl J."/>
            <person name="Frisvad J.C."/>
            <person name="Nielsen K.F."/>
            <person name="Lyhne E.K."/>
            <person name="Kogle M.E."/>
            <person name="Kuo A."/>
            <person name="Riley R."/>
            <person name="Clum A."/>
            <person name="Nolan M."/>
            <person name="Lipzen A."/>
            <person name="Salamov A."/>
            <person name="Henrissat B."/>
            <person name="Wiebenga A."/>
            <person name="De vries R.P."/>
            <person name="Grigoriev I.V."/>
            <person name="Mortensen U.H."/>
            <person name="Andersen M.R."/>
            <person name="Baker S.E."/>
        </authorList>
    </citation>
    <scope>NUCLEOTIDE SEQUENCE [LARGE SCALE GENOMIC DNA]</scope>
    <source>
        <strain evidence="1 2">CBS 707.79</strain>
    </source>
</reference>
<dbReference type="PANTHER" id="PTHR14097">
    <property type="entry name" value="OXIDOREDUCTASE HTATIP2"/>
    <property type="match status" value="1"/>
</dbReference>
<evidence type="ECO:0000313" key="2">
    <source>
        <dbReference type="Proteomes" id="UP000247810"/>
    </source>
</evidence>
<dbReference type="SUPFAM" id="SSF51735">
    <property type="entry name" value="NAD(P)-binding Rossmann-fold domains"/>
    <property type="match status" value="1"/>
</dbReference>
<dbReference type="EMBL" id="KZ825917">
    <property type="protein sequence ID" value="PYH92389.1"/>
    <property type="molecule type" value="Genomic_DNA"/>
</dbReference>
<dbReference type="Gene3D" id="3.40.50.720">
    <property type="entry name" value="NAD(P)-binding Rossmann-like Domain"/>
    <property type="match status" value="1"/>
</dbReference>
<accession>A0A319D5B8</accession>
<dbReference type="InterPro" id="IPR036291">
    <property type="entry name" value="NAD(P)-bd_dom_sf"/>
</dbReference>
<name>A0A319D5B8_9EURO</name>
<dbReference type="PANTHER" id="PTHR14097:SF9">
    <property type="entry name" value="EPIMERASE, PUTATIVE (AFU_ORTHOLOGUE AFUA_8G07320)-RELATED"/>
    <property type="match status" value="1"/>
</dbReference>
<evidence type="ECO:0008006" key="3">
    <source>
        <dbReference type="Google" id="ProtNLM"/>
    </source>
</evidence>
<sequence length="223" mass="24201">MKLTLTGPTGFIGQEVLTQCLTNPAITSIVALSRRPLPSSISTHPKLTVRIIDDFLTYPDSLMSDLRGAEGCIWALGQNRTPDMETARRINLDYTLSGLRAFDGLFAGSSSGSSGKKFRFVYVSGGMAERDQGRKLWVAAGTRKIRGQVETELTAYEKDRGGSVEVYIARPAMVLARGASLRTLVFGLGPSIWVDDLARVLVDVAMRGGGERVLENGMMVGWV</sequence>